<comment type="caution">
    <text evidence="3">The sequence shown here is derived from an EMBL/GenBank/DDBJ whole genome shotgun (WGS) entry which is preliminary data.</text>
</comment>
<dbReference type="PANTHER" id="PTHR12187">
    <property type="entry name" value="AGAP000124-PA"/>
    <property type="match status" value="1"/>
</dbReference>
<sequence>MEDDNALDIIRWLFKESTKVDLSGTLTSEHKGDQVEWEAKLRGNLLVLKPINAAIEPLLVVCEKIQVRKCTDAPTTFSLKYGESELVLCATSNEEADKWTLKLATSSHQLVQAELDQTMQWWRDSPVVGRGVPDPHPWNVKELRAYRYASGSISVPSRKIVCTETMFESKLSFIIPLDMVKLFIKWTSELRDDLLGQLWAVRNGAMVEALHNAVRQFNSNIEIYTQSAEFIEAYIGPSFRPSKEKFRMALAPVPTNLHVQYFDINGVRACHTVTSGAVAAAPLRFTNGGLSRIRGKFLSGLETATLDHMNEARYYSRRQTLITAKRQIGELTRRIDTEWHVGAFGKVDKVGVQIFSELKQLYETICDLVNSFPNISNLVDALCEDGFVKLRKSGVNDSLSNQMDSLEAQMISLSSKMTVIDKVNDDTKGRETFEESAKAALNSTLDTLLHLVESLMLGQLLSLIVAFRKSADCQNFFHTQLRSDLLLSQAVTLVTTALLTNLENSAAAMVCPPLVTYFSFLSCYGDERGIMEDMHDIWTNFSNLVQFRFIEAGSSVSQTCIPQIDGYRTDLKVSIPLQSSLMEKLPMKYAAGEWFRVTVSFWNIGINHEATLAASIGDISLEETINRTGLARIESYALAVPTNDSSVITELLAELQKVVAICPSRKNTTIFPRVMALSNALGGMNVISCKSGKDRTAMAVTLEEGRILNQTCGVSQQQTTEVIECLRRDGVRRENCRKNVGKAAYHFSPFQMHFLPTEFRPPSGTYTQMIPS</sequence>
<organism evidence="3 4">
    <name type="scientific">Ditylenchus destructor</name>
    <dbReference type="NCBI Taxonomy" id="166010"/>
    <lineage>
        <taxon>Eukaryota</taxon>
        <taxon>Metazoa</taxon>
        <taxon>Ecdysozoa</taxon>
        <taxon>Nematoda</taxon>
        <taxon>Chromadorea</taxon>
        <taxon>Rhabditida</taxon>
        <taxon>Tylenchina</taxon>
        <taxon>Tylenchomorpha</taxon>
        <taxon>Sphaerularioidea</taxon>
        <taxon>Anguinidae</taxon>
        <taxon>Anguininae</taxon>
        <taxon>Ditylenchus</taxon>
    </lineage>
</organism>
<dbReference type="InterPro" id="IPR039034">
    <property type="entry name" value="INPP4"/>
</dbReference>
<keyword evidence="4" id="KW-1185">Reference proteome</keyword>
<dbReference type="GO" id="GO:0016316">
    <property type="term" value="F:phosphatidylinositol-3,4-bisphosphate 4-phosphatase activity"/>
    <property type="evidence" value="ECO:0007669"/>
    <property type="project" value="InterPro"/>
</dbReference>
<dbReference type="AlphaFoldDB" id="A0AAD4RDU0"/>
<accession>A0AAD4RDU0</accession>
<dbReference type="PANTHER" id="PTHR12187:SF11">
    <property type="entry name" value="PHOSPHATIDYLINOSITOL-3,4-BISPHOSPHATE 4-PHOSPHATASE"/>
    <property type="match status" value="1"/>
</dbReference>
<dbReference type="GO" id="GO:0005737">
    <property type="term" value="C:cytoplasm"/>
    <property type="evidence" value="ECO:0007669"/>
    <property type="project" value="TreeGrafter"/>
</dbReference>
<keyword evidence="1" id="KW-0378">Hydrolase</keyword>
<evidence type="ECO:0000256" key="1">
    <source>
        <dbReference type="ARBA" id="ARBA00022801"/>
    </source>
</evidence>
<evidence type="ECO:0000313" key="3">
    <source>
        <dbReference type="EMBL" id="KAI1729322.1"/>
    </source>
</evidence>
<dbReference type="EMBL" id="JAKKPZ010000001">
    <property type="protein sequence ID" value="KAI1729322.1"/>
    <property type="molecule type" value="Genomic_DNA"/>
</dbReference>
<protein>
    <submittedName>
        <fullName evidence="3">Type I inositol 3,4-bisphosphate 4-phosphatase</fullName>
    </submittedName>
</protein>
<dbReference type="Proteomes" id="UP001201812">
    <property type="component" value="Unassembled WGS sequence"/>
</dbReference>
<evidence type="ECO:0000256" key="2">
    <source>
        <dbReference type="ARBA" id="ARBA00023098"/>
    </source>
</evidence>
<keyword evidence="2" id="KW-0443">Lipid metabolism</keyword>
<reference evidence="3" key="1">
    <citation type="submission" date="2022-01" db="EMBL/GenBank/DDBJ databases">
        <title>Genome Sequence Resource for Two Populations of Ditylenchus destructor, the Migratory Endoparasitic Phytonematode.</title>
        <authorList>
            <person name="Zhang H."/>
            <person name="Lin R."/>
            <person name="Xie B."/>
        </authorList>
    </citation>
    <scope>NUCLEOTIDE SEQUENCE</scope>
    <source>
        <strain evidence="3">BazhouSP</strain>
    </source>
</reference>
<name>A0AAD4RDU0_9BILA</name>
<evidence type="ECO:0000313" key="4">
    <source>
        <dbReference type="Proteomes" id="UP001201812"/>
    </source>
</evidence>
<gene>
    <name evidence="3" type="ORF">DdX_01555</name>
</gene>
<proteinExistence type="predicted"/>